<evidence type="ECO:0000313" key="2">
    <source>
        <dbReference type="RefSeq" id="XP_075099513.1"/>
    </source>
</evidence>
<name>A0AC58TQL6_TOBAC</name>
<accession>A0AC58TQL6</accession>
<gene>
    <name evidence="2" type="primary">LOC142176281</name>
</gene>
<reference evidence="1" key="1">
    <citation type="journal article" date="2014" name="Nat. Commun.">
        <title>The tobacco genome sequence and its comparison with those of tomato and potato.</title>
        <authorList>
            <person name="Sierro N."/>
            <person name="Battey J.N."/>
            <person name="Ouadi S."/>
            <person name="Bakaher N."/>
            <person name="Bovet L."/>
            <person name="Willig A."/>
            <person name="Goepfert S."/>
            <person name="Peitsch M.C."/>
            <person name="Ivanov N.V."/>
        </authorList>
    </citation>
    <scope>NUCLEOTIDE SEQUENCE [LARGE SCALE GENOMIC DNA]</scope>
</reference>
<reference evidence="2" key="2">
    <citation type="submission" date="2025-08" db="UniProtKB">
        <authorList>
            <consortium name="RefSeq"/>
        </authorList>
    </citation>
    <scope>IDENTIFICATION</scope>
    <source>
        <tissue evidence="2">Leaf</tissue>
    </source>
</reference>
<keyword evidence="1" id="KW-1185">Reference proteome</keyword>
<protein>
    <submittedName>
        <fullName evidence="2">Uncharacterized protein LOC142176281</fullName>
    </submittedName>
</protein>
<dbReference type="Proteomes" id="UP000790787">
    <property type="component" value="Chromosome 22"/>
</dbReference>
<sequence>MKDLISRKFDLQDLETITLTQIYSVVVIRPIAIKLSDQGIFTIPCTIDSYAFVKALCDLGASINLMPLSIYKRLGIRRARPTSMLLHLADRMVKRLSSILDDVLMKGWKVCVSGRFCHSGLPGLRRESHDFGKAFLGHKESFD</sequence>
<proteinExistence type="predicted"/>
<evidence type="ECO:0000313" key="1">
    <source>
        <dbReference type="Proteomes" id="UP000790787"/>
    </source>
</evidence>
<dbReference type="RefSeq" id="XP_075099513.1">
    <property type="nucleotide sequence ID" value="XM_075243412.1"/>
</dbReference>
<organism evidence="1 2">
    <name type="scientific">Nicotiana tabacum</name>
    <name type="common">Common tobacco</name>
    <dbReference type="NCBI Taxonomy" id="4097"/>
    <lineage>
        <taxon>Eukaryota</taxon>
        <taxon>Viridiplantae</taxon>
        <taxon>Streptophyta</taxon>
        <taxon>Embryophyta</taxon>
        <taxon>Tracheophyta</taxon>
        <taxon>Spermatophyta</taxon>
        <taxon>Magnoliopsida</taxon>
        <taxon>eudicotyledons</taxon>
        <taxon>Gunneridae</taxon>
        <taxon>Pentapetalae</taxon>
        <taxon>asterids</taxon>
        <taxon>lamiids</taxon>
        <taxon>Solanales</taxon>
        <taxon>Solanaceae</taxon>
        <taxon>Nicotianoideae</taxon>
        <taxon>Nicotianeae</taxon>
        <taxon>Nicotiana</taxon>
    </lineage>
</organism>